<dbReference type="Pfam" id="PF02718">
    <property type="entry name" value="Herpes_UL31"/>
    <property type="match status" value="1"/>
</dbReference>
<keyword evidence="4" id="KW-0863">Zinc-finger</keyword>
<evidence type="ECO:0000256" key="1">
    <source>
        <dbReference type="ARBA" id="ARBA00022553"/>
    </source>
</evidence>
<evidence type="ECO:0000256" key="5">
    <source>
        <dbReference type="ARBA" id="ARBA00022833"/>
    </source>
</evidence>
<name>A0A0F6N516_BHV4</name>
<keyword evidence="5" id="KW-0862">Zinc</keyword>
<keyword evidence="1" id="KW-0597">Phosphoprotein</keyword>
<sequence>MAVTCSARKCPPSPLSILSRKSHRSIKRLSKSRSCKSLKNTKTLRNLLTDFDFFSVISTRKELGMDFLREMNSPICTSKSILLPIDLYRVTPGRCLILSPYGYSSNMSFQCDACSSLDKLPTGTIANQHNKSDPSLNTPKELFSITLTFYHNVDKVVQHKNFYLSLLSNSMESVRQSFCQPSLLYTYIVLKSFGHNIFPIFRERTNGLSMYLIFKNNEIHIGETSLRLFLDNLTAYLVTLDCVQKTYVLKMFPILPEETHITISQDSICDAICTLDCTDEIKEEIIKGVNLVSHMDK</sequence>
<keyword evidence="6" id="KW-1043">Host membrane</keyword>
<dbReference type="EMBL" id="KC999113">
    <property type="protein sequence ID" value="AIA82814.1"/>
    <property type="molecule type" value="Genomic_DNA"/>
</dbReference>
<organismHost>
    <name type="scientific">Panthera leo</name>
    <name type="common">Lion</name>
    <dbReference type="NCBI Taxonomy" id="9689"/>
</organismHost>
<dbReference type="GO" id="GO:0008270">
    <property type="term" value="F:zinc ion binding"/>
    <property type="evidence" value="ECO:0007669"/>
    <property type="project" value="UniProtKB-KW"/>
</dbReference>
<evidence type="ECO:0000256" key="6">
    <source>
        <dbReference type="ARBA" id="ARBA00022870"/>
    </source>
</evidence>
<organismHost>
    <name type="scientific">Bos taurus</name>
    <name type="common">Bovine</name>
    <dbReference type="NCBI Taxonomy" id="9913"/>
</organismHost>
<dbReference type="HAMAP" id="MF_04023">
    <property type="entry name" value="HSV_NEC1"/>
    <property type="match status" value="1"/>
</dbReference>
<protein>
    <submittedName>
        <fullName evidence="8">Uncharacterized protein</fullName>
    </submittedName>
</protein>
<evidence type="ECO:0000313" key="9">
    <source>
        <dbReference type="EMBL" id="QJC19188.1"/>
    </source>
</evidence>
<keyword evidence="3" id="KW-0479">Metal-binding</keyword>
<reference evidence="9" key="2">
    <citation type="submission" date="2019-10" db="EMBL/GenBank/DDBJ databases">
        <title>Experimental infection of calves with contemporary bovine gammaherpesvirus type 4.</title>
        <authorList>
            <person name="Bauermann F."/>
            <person name="Kutish G."/>
            <person name="Diel D."/>
            <person name="Falkenberg S."/>
            <person name="Martins M."/>
            <person name="Flores E."/>
        </authorList>
    </citation>
    <scope>NUCLEOTIDE SEQUENCE</scope>
    <source>
        <strain evidence="9">SD16-49</strain>
    </source>
</reference>
<dbReference type="InterPro" id="IPR021152">
    <property type="entry name" value="Herpes_UL31"/>
</dbReference>
<organism evidence="8">
    <name type="scientific">Bovine herpesvirus 4</name>
    <name type="common">BoHV-4</name>
    <name type="synonym">Movar virus</name>
    <dbReference type="NCBI Taxonomy" id="10385"/>
    <lineage>
        <taxon>Viruses</taxon>
        <taxon>Duplodnaviria</taxon>
        <taxon>Heunggongvirae</taxon>
        <taxon>Peploviricota</taxon>
        <taxon>Herviviricetes</taxon>
        <taxon>Herpesvirales</taxon>
        <taxon>Orthoherpesviridae</taxon>
        <taxon>Gammaherpesvirinae</taxon>
        <taxon>Rhadinovirus</taxon>
        <taxon>Rhadinovirus bovinegamma4</taxon>
    </lineage>
</organism>
<reference evidence="8" key="1">
    <citation type="submission" date="2013-05" db="EMBL/GenBank/DDBJ databases">
        <title>Seroprevalence against a Canadian isolate of bovine herpesvirus 4 (BHV4) is higher in various diseases affected bovine dairy herds compared to healthy herds.</title>
        <authorList>
            <person name="Music N."/>
            <person name="Laroche J."/>
            <person name="Tremblay D."/>
            <person name="Mandeville I."/>
            <person name="Bellehumeur C."/>
            <person name="Charette S.J."/>
            <person name="Gagnon C.A."/>
        </authorList>
    </citation>
    <scope>NUCLEOTIDE SEQUENCE</scope>
    <source>
        <strain evidence="8">FMV09-1180503</strain>
    </source>
</reference>
<accession>A0A0F6N516</accession>
<evidence type="ECO:0000256" key="2">
    <source>
        <dbReference type="ARBA" id="ARBA00022562"/>
    </source>
</evidence>
<proteinExistence type="inferred from homology"/>
<dbReference type="EMBL" id="MN551084">
    <property type="protein sequence ID" value="QJC19188.1"/>
    <property type="molecule type" value="Genomic_DNA"/>
</dbReference>
<keyword evidence="2" id="KW-1048">Host nucleus</keyword>
<dbReference type="GO" id="GO:0046765">
    <property type="term" value="P:viral budding from nuclear membrane"/>
    <property type="evidence" value="ECO:0007669"/>
    <property type="project" value="InterPro"/>
</dbReference>
<organismHost>
    <name type="scientific">Felis catus</name>
    <name type="common">Cat</name>
    <name type="synonym">Felis silvestris catus</name>
    <dbReference type="NCBI Taxonomy" id="9685"/>
</organismHost>
<evidence type="ECO:0000256" key="4">
    <source>
        <dbReference type="ARBA" id="ARBA00022771"/>
    </source>
</evidence>
<evidence type="ECO:0000256" key="7">
    <source>
        <dbReference type="ARBA" id="ARBA00023136"/>
    </source>
</evidence>
<evidence type="ECO:0000313" key="8">
    <source>
        <dbReference type="EMBL" id="AIA82814.1"/>
    </source>
</evidence>
<evidence type="ECO:0000256" key="3">
    <source>
        <dbReference type="ARBA" id="ARBA00022723"/>
    </source>
</evidence>
<keyword evidence="7" id="KW-0472">Membrane</keyword>